<evidence type="ECO:0000313" key="11">
    <source>
        <dbReference type="Proteomes" id="UP000265509"/>
    </source>
</evidence>
<dbReference type="SMART" id="SM00448">
    <property type="entry name" value="REC"/>
    <property type="match status" value="1"/>
</dbReference>
<dbReference type="Pfam" id="PF00486">
    <property type="entry name" value="Trans_reg_C"/>
    <property type="match status" value="1"/>
</dbReference>
<feature type="domain" description="OmpR/PhoB-type" evidence="9">
    <location>
        <begin position="125"/>
        <end position="222"/>
    </location>
</feature>
<dbReference type="Gene3D" id="6.10.250.690">
    <property type="match status" value="1"/>
</dbReference>
<evidence type="ECO:0000259" key="8">
    <source>
        <dbReference type="PROSITE" id="PS50110"/>
    </source>
</evidence>
<dbReference type="InterPro" id="IPR011006">
    <property type="entry name" value="CheY-like_superfamily"/>
</dbReference>
<dbReference type="AlphaFoldDB" id="A0A3L7DZL9"/>
<reference evidence="10 11" key="1">
    <citation type="submission" date="2018-07" db="EMBL/GenBank/DDBJ databases">
        <title>Halioglobus sp. genome submission.</title>
        <authorList>
            <person name="Ye M.-Q."/>
            <person name="Du Z.-J."/>
        </authorList>
    </citation>
    <scope>NUCLEOTIDE SEQUENCE [LARGE SCALE GENOMIC DNA]</scope>
    <source>
        <strain evidence="10 11">U0301</strain>
    </source>
</reference>
<dbReference type="InterPro" id="IPR039420">
    <property type="entry name" value="WalR-like"/>
</dbReference>
<comment type="caution">
    <text evidence="10">The sequence shown here is derived from an EMBL/GenBank/DDBJ whole genome shotgun (WGS) entry which is preliminary data.</text>
</comment>
<dbReference type="InterPro" id="IPR001867">
    <property type="entry name" value="OmpR/PhoB-type_DNA-bd"/>
</dbReference>
<keyword evidence="2" id="KW-0902">Two-component regulatory system</keyword>
<feature type="DNA-binding region" description="OmpR/PhoB-type" evidence="7">
    <location>
        <begin position="125"/>
        <end position="222"/>
    </location>
</feature>
<dbReference type="EMBL" id="QRAN01000009">
    <property type="protein sequence ID" value="RLQ22000.1"/>
    <property type="molecule type" value="Genomic_DNA"/>
</dbReference>
<name>A0A3L7DZL9_9GAMM</name>
<dbReference type="CDD" id="cd00383">
    <property type="entry name" value="trans_reg_C"/>
    <property type="match status" value="1"/>
</dbReference>
<proteinExistence type="predicted"/>
<dbReference type="Proteomes" id="UP000265509">
    <property type="component" value="Unassembled WGS sequence"/>
</dbReference>
<dbReference type="Gene3D" id="1.10.10.10">
    <property type="entry name" value="Winged helix-like DNA-binding domain superfamily/Winged helix DNA-binding domain"/>
    <property type="match status" value="1"/>
</dbReference>
<evidence type="ECO:0000259" key="9">
    <source>
        <dbReference type="PROSITE" id="PS51755"/>
    </source>
</evidence>
<dbReference type="PROSITE" id="PS50110">
    <property type="entry name" value="RESPONSE_REGULATORY"/>
    <property type="match status" value="1"/>
</dbReference>
<evidence type="ECO:0000256" key="3">
    <source>
        <dbReference type="ARBA" id="ARBA00023015"/>
    </source>
</evidence>
<gene>
    <name evidence="10" type="ORF">DWB85_10465</name>
</gene>
<dbReference type="GO" id="GO:0006355">
    <property type="term" value="P:regulation of DNA-templated transcription"/>
    <property type="evidence" value="ECO:0007669"/>
    <property type="project" value="InterPro"/>
</dbReference>
<evidence type="ECO:0000256" key="7">
    <source>
        <dbReference type="PROSITE-ProRule" id="PRU01091"/>
    </source>
</evidence>
<dbReference type="PANTHER" id="PTHR48111:SF22">
    <property type="entry name" value="REGULATOR OF RPOS"/>
    <property type="match status" value="1"/>
</dbReference>
<dbReference type="InterPro" id="IPR001789">
    <property type="entry name" value="Sig_transdc_resp-reg_receiver"/>
</dbReference>
<keyword evidence="5" id="KW-0804">Transcription</keyword>
<dbReference type="RefSeq" id="WP_117954237.1">
    <property type="nucleotide sequence ID" value="NZ_QRAN01000009.1"/>
</dbReference>
<dbReference type="Gene3D" id="3.40.50.2300">
    <property type="match status" value="1"/>
</dbReference>
<dbReference type="GO" id="GO:0000156">
    <property type="term" value="F:phosphorelay response regulator activity"/>
    <property type="evidence" value="ECO:0007669"/>
    <property type="project" value="TreeGrafter"/>
</dbReference>
<dbReference type="Pfam" id="PF00072">
    <property type="entry name" value="Response_reg"/>
    <property type="match status" value="1"/>
</dbReference>
<keyword evidence="4 7" id="KW-0238">DNA-binding</keyword>
<feature type="domain" description="Response regulatory" evidence="8">
    <location>
        <begin position="2"/>
        <end position="117"/>
    </location>
</feature>
<dbReference type="SUPFAM" id="SSF52172">
    <property type="entry name" value="CheY-like"/>
    <property type="match status" value="1"/>
</dbReference>
<keyword evidence="11" id="KW-1185">Reference proteome</keyword>
<sequence length="225" mass="25116">MKILLVEDNGTIVAQLVSFLEGLGWTVDCASSGGQGVDLARGDVFDVLVLDLNLPDMDGLAVCRRLKTKLDYNLPVLMLTARDSFEDKASGYGEGADDYVTKPFDLRELRLRCEALSRRHRLHQTAELSLGELSLSLKSQEARRRGELLKLTGVGFRILRELVEAYPEAVTRSQLIHRLWGDDPPDSDALRSHIYGLRAVLDKPFDSAMLKTLPNVGYRLVCDED</sequence>
<evidence type="ECO:0000256" key="2">
    <source>
        <dbReference type="ARBA" id="ARBA00023012"/>
    </source>
</evidence>
<keyword evidence="3" id="KW-0805">Transcription regulation</keyword>
<dbReference type="PROSITE" id="PS51755">
    <property type="entry name" value="OMPR_PHOB"/>
    <property type="match status" value="1"/>
</dbReference>
<evidence type="ECO:0000256" key="5">
    <source>
        <dbReference type="ARBA" id="ARBA00023163"/>
    </source>
</evidence>
<organism evidence="10 11">
    <name type="scientific">Seongchinamella sediminis</name>
    <dbReference type="NCBI Taxonomy" id="2283635"/>
    <lineage>
        <taxon>Bacteria</taxon>
        <taxon>Pseudomonadati</taxon>
        <taxon>Pseudomonadota</taxon>
        <taxon>Gammaproteobacteria</taxon>
        <taxon>Cellvibrionales</taxon>
        <taxon>Halieaceae</taxon>
        <taxon>Seongchinamella</taxon>
    </lineage>
</organism>
<keyword evidence="1 6" id="KW-0597">Phosphoprotein</keyword>
<evidence type="ECO:0000313" key="10">
    <source>
        <dbReference type="EMBL" id="RLQ22000.1"/>
    </source>
</evidence>
<dbReference type="GO" id="GO:0032993">
    <property type="term" value="C:protein-DNA complex"/>
    <property type="evidence" value="ECO:0007669"/>
    <property type="project" value="TreeGrafter"/>
</dbReference>
<dbReference type="SMART" id="SM00862">
    <property type="entry name" value="Trans_reg_C"/>
    <property type="match status" value="1"/>
</dbReference>
<evidence type="ECO:0000256" key="1">
    <source>
        <dbReference type="ARBA" id="ARBA00022553"/>
    </source>
</evidence>
<evidence type="ECO:0000256" key="4">
    <source>
        <dbReference type="ARBA" id="ARBA00023125"/>
    </source>
</evidence>
<accession>A0A3L7DZL9</accession>
<dbReference type="InterPro" id="IPR036388">
    <property type="entry name" value="WH-like_DNA-bd_sf"/>
</dbReference>
<dbReference type="PANTHER" id="PTHR48111">
    <property type="entry name" value="REGULATOR OF RPOS"/>
    <property type="match status" value="1"/>
</dbReference>
<protein>
    <submittedName>
        <fullName evidence="10">Response regulator</fullName>
    </submittedName>
</protein>
<dbReference type="GO" id="GO:0005829">
    <property type="term" value="C:cytosol"/>
    <property type="evidence" value="ECO:0007669"/>
    <property type="project" value="TreeGrafter"/>
</dbReference>
<dbReference type="OrthoDB" id="9802426at2"/>
<dbReference type="GO" id="GO:0000976">
    <property type="term" value="F:transcription cis-regulatory region binding"/>
    <property type="evidence" value="ECO:0007669"/>
    <property type="project" value="TreeGrafter"/>
</dbReference>
<feature type="modified residue" description="4-aspartylphosphate" evidence="6">
    <location>
        <position position="51"/>
    </location>
</feature>
<evidence type="ECO:0000256" key="6">
    <source>
        <dbReference type="PROSITE-ProRule" id="PRU00169"/>
    </source>
</evidence>